<evidence type="ECO:0000313" key="2">
    <source>
        <dbReference type="Proteomes" id="UP000071778"/>
    </source>
</evidence>
<organism evidence="1 2">
    <name type="scientific">Collimonas arenae</name>
    <dbReference type="NCBI Taxonomy" id="279058"/>
    <lineage>
        <taxon>Bacteria</taxon>
        <taxon>Pseudomonadati</taxon>
        <taxon>Pseudomonadota</taxon>
        <taxon>Betaproteobacteria</taxon>
        <taxon>Burkholderiales</taxon>
        <taxon>Oxalobacteraceae</taxon>
        <taxon>Collimonas</taxon>
    </lineage>
</organism>
<proteinExistence type="predicted"/>
<reference evidence="1 2" key="1">
    <citation type="submission" date="2015-11" db="EMBL/GenBank/DDBJ databases">
        <title>Exploring the genomic traits of fungus-feeding bacterial genus Collimonas.</title>
        <authorList>
            <person name="Song C."/>
            <person name="Schmidt R."/>
            <person name="de Jager V."/>
            <person name="Krzyzanowska D."/>
            <person name="Jongedijk E."/>
            <person name="Cankar K."/>
            <person name="Beekwilder J."/>
            <person name="van Veen A."/>
            <person name="de Boer W."/>
            <person name="van Veen J.A."/>
            <person name="Garbeva P."/>
        </authorList>
    </citation>
    <scope>NUCLEOTIDE SEQUENCE [LARGE SCALE GENOMIC DNA]</scope>
    <source>
        <strain evidence="1 2">Ter282</strain>
    </source>
</reference>
<keyword evidence="2" id="KW-1185">Reference proteome</keyword>
<dbReference type="EMBL" id="CP013235">
    <property type="protein sequence ID" value="AMP10066.1"/>
    <property type="molecule type" value="Genomic_DNA"/>
</dbReference>
<gene>
    <name evidence="1" type="ORF">CAter282_2316</name>
</gene>
<sequence length="49" mass="5580">MIEGGKTPIAPEPVRPVCLEQKERGVGLFVKKINQWLGRSRTQEMENTQ</sequence>
<dbReference type="PATRIC" id="fig|279058.17.peg.2523"/>
<dbReference type="Proteomes" id="UP000071778">
    <property type="component" value="Chromosome"/>
</dbReference>
<evidence type="ECO:0000313" key="1">
    <source>
        <dbReference type="EMBL" id="AMP10066.1"/>
    </source>
</evidence>
<name>A0A127QJ93_9BURK</name>
<accession>A0A127QJ93</accession>
<dbReference type="AlphaFoldDB" id="A0A127QJ93"/>
<protein>
    <submittedName>
        <fullName evidence="1">Uncharacterized protein</fullName>
    </submittedName>
</protein>